<sequence length="265" mass="28159">MTDAAPARGGASDGRRCHDPGMAATAAIRARVTAEQPLGGALREDVAERAAALGVLGWVRAADDGGLQVHAEGDAASVDALAAFLSEDGRTVDVERVRREGHEQFAIRGVPAGVFVVQQHAATARHFDLRLEVGGVMRSWAVPKGPSLDPAVKRLAVEVEDHSMGHNDFEGRLGEGGVIVWDRGGYEQGGRVPWPEALDRGHAVFVLHGEKLRGGFALQRTRPGEKAQWLLVKRRDDDARPGSDIAAEAPGSVVSGRTLDEVLRG</sequence>
<dbReference type="SUPFAM" id="SSF54975">
    <property type="entry name" value="Acylphosphatase/BLUF domain-like"/>
    <property type="match status" value="1"/>
</dbReference>
<evidence type="ECO:0000313" key="5">
    <source>
        <dbReference type="Proteomes" id="UP001162834"/>
    </source>
</evidence>
<dbReference type="KEGG" id="sbae:DSM104329_02840"/>
<name>A0A9E7C194_9ACTN</name>
<feature type="domain" description="Acylphosphatase-like" evidence="3">
    <location>
        <begin position="27"/>
        <end position="119"/>
    </location>
</feature>
<dbReference type="NCBIfam" id="TIGR02777">
    <property type="entry name" value="LigD_PE_dom"/>
    <property type="match status" value="1"/>
</dbReference>
<organism evidence="4 5">
    <name type="scientific">Capillimicrobium parvum</name>
    <dbReference type="NCBI Taxonomy" id="2884022"/>
    <lineage>
        <taxon>Bacteria</taxon>
        <taxon>Bacillati</taxon>
        <taxon>Actinomycetota</taxon>
        <taxon>Thermoleophilia</taxon>
        <taxon>Solirubrobacterales</taxon>
        <taxon>Capillimicrobiaceae</taxon>
        <taxon>Capillimicrobium</taxon>
    </lineage>
</organism>
<keyword evidence="5" id="KW-1185">Reference proteome</keyword>
<evidence type="ECO:0000256" key="2">
    <source>
        <dbReference type="RuleBase" id="RU004168"/>
    </source>
</evidence>
<dbReference type="PROSITE" id="PS51160">
    <property type="entry name" value="ACYLPHOSPHATASE_3"/>
    <property type="match status" value="1"/>
</dbReference>
<dbReference type="AlphaFoldDB" id="A0A9E7C194"/>
<dbReference type="InterPro" id="IPR001792">
    <property type="entry name" value="Acylphosphatase-like_dom"/>
</dbReference>
<dbReference type="InterPro" id="IPR014144">
    <property type="entry name" value="LigD_PE_domain"/>
</dbReference>
<comment type="similarity">
    <text evidence="2">Belongs to the acylphosphatase family.</text>
</comment>
<dbReference type="Proteomes" id="UP001162834">
    <property type="component" value="Chromosome"/>
</dbReference>
<proteinExistence type="inferred from homology"/>
<dbReference type="EMBL" id="CP087164">
    <property type="protein sequence ID" value="UGS36434.1"/>
    <property type="molecule type" value="Genomic_DNA"/>
</dbReference>
<dbReference type="PANTHER" id="PTHR39465:SF1">
    <property type="entry name" value="DNA LIGASE D 3'-PHOSPHOESTERASE DOMAIN-CONTAINING PROTEIN"/>
    <property type="match status" value="1"/>
</dbReference>
<dbReference type="Pfam" id="PF00708">
    <property type="entry name" value="Acylphosphatase"/>
    <property type="match status" value="1"/>
</dbReference>
<evidence type="ECO:0000259" key="3">
    <source>
        <dbReference type="PROSITE" id="PS51160"/>
    </source>
</evidence>
<protein>
    <recommendedName>
        <fullName evidence="3">Acylphosphatase-like domain-containing protein</fullName>
    </recommendedName>
</protein>
<dbReference type="Pfam" id="PF13298">
    <property type="entry name" value="LigD_N"/>
    <property type="match status" value="1"/>
</dbReference>
<evidence type="ECO:0000313" key="4">
    <source>
        <dbReference type="EMBL" id="UGS36434.1"/>
    </source>
</evidence>
<comment type="caution">
    <text evidence="1">Lacks conserved residue(s) required for the propagation of feature annotation.</text>
</comment>
<dbReference type="Gene3D" id="3.30.70.100">
    <property type="match status" value="1"/>
</dbReference>
<reference evidence="4" key="1">
    <citation type="journal article" date="2022" name="Int. J. Syst. Evol. Microbiol.">
        <title>Pseudomonas aegrilactucae sp. nov. and Pseudomonas morbosilactucae sp. nov., pathogens causing bacterial rot of lettuce in Japan.</title>
        <authorList>
            <person name="Sawada H."/>
            <person name="Fujikawa T."/>
            <person name="Satou M."/>
        </authorList>
    </citation>
    <scope>NUCLEOTIDE SEQUENCE</scope>
    <source>
        <strain evidence="4">0166_1</strain>
    </source>
</reference>
<accession>A0A9E7C194</accession>
<dbReference type="PANTHER" id="PTHR39465">
    <property type="entry name" value="DNA LIGASE D, 3'-PHOSPHOESTERASE DOMAIN"/>
    <property type="match status" value="1"/>
</dbReference>
<gene>
    <name evidence="4" type="ORF">DSM104329_02840</name>
</gene>
<dbReference type="InterPro" id="IPR036046">
    <property type="entry name" value="Acylphosphatase-like_dom_sf"/>
</dbReference>
<evidence type="ECO:0000256" key="1">
    <source>
        <dbReference type="PROSITE-ProRule" id="PRU00520"/>
    </source>
</evidence>